<gene>
    <name evidence="1" type="ORF">HKB21_31365</name>
</gene>
<organism evidence="1 2">
    <name type="scientific">Vibrio parahaemolyticus</name>
    <dbReference type="NCBI Taxonomy" id="670"/>
    <lineage>
        <taxon>Bacteria</taxon>
        <taxon>Pseudomonadati</taxon>
        <taxon>Pseudomonadota</taxon>
        <taxon>Gammaproteobacteria</taxon>
        <taxon>Vibrionales</taxon>
        <taxon>Vibrionaceae</taxon>
        <taxon>Vibrio</taxon>
    </lineage>
</organism>
<comment type="caution">
    <text evidence="1">The sequence shown here is derived from an EMBL/GenBank/DDBJ whole genome shotgun (WGS) entry which is preliminary data.</text>
</comment>
<dbReference type="RefSeq" id="WP_020903778.1">
    <property type="nucleotide sequence ID" value="NZ_CAMFGX010000006.1"/>
</dbReference>
<name>A0A7Y0SBY6_VIBPH</name>
<evidence type="ECO:0000313" key="2">
    <source>
        <dbReference type="Proteomes" id="UP000555836"/>
    </source>
</evidence>
<sequence length="155" mass="17427">MRLQVGGLTKKNLLKHLSKKGVQLNAFAQQLFDDDKVECADEIQSFFLTIKTPFDFGLYFGATLGEMIEAASTQNLSPCPLVVAPYLRLQEIDLAKGEYLTVVSSPLSNDKAYPRGLYLRDLDDGFWLRGFRCSDDCIFPPSKKFVFVSEIAKEC</sequence>
<dbReference type="Proteomes" id="UP000555836">
    <property type="component" value="Unassembled WGS sequence"/>
</dbReference>
<proteinExistence type="predicted"/>
<dbReference type="EMBL" id="JABCLD010002361">
    <property type="protein sequence ID" value="NMU30111.1"/>
    <property type="molecule type" value="Genomic_DNA"/>
</dbReference>
<accession>A0A7Y0SBY6</accession>
<evidence type="ECO:0000313" key="1">
    <source>
        <dbReference type="EMBL" id="NMU30111.1"/>
    </source>
</evidence>
<protein>
    <submittedName>
        <fullName evidence="1">Uncharacterized protein</fullName>
    </submittedName>
</protein>
<dbReference type="GeneID" id="44139993"/>
<reference evidence="1 2" key="1">
    <citation type="submission" date="2020-04" db="EMBL/GenBank/DDBJ databases">
        <title>Whole-genome sequencing of Vibrio spp. from China reveals different genetic environments of blaCTX-M-14 among diverse lineages.</title>
        <authorList>
            <person name="Zheng Z."/>
            <person name="Ye L."/>
            <person name="Chen S."/>
        </authorList>
    </citation>
    <scope>NUCLEOTIDE SEQUENCE [LARGE SCALE GENOMIC DNA]</scope>
    <source>
        <strain evidence="1 2">Vb0574</strain>
    </source>
</reference>
<dbReference type="AlphaFoldDB" id="A0A7Y0SBY6"/>